<keyword evidence="4" id="KW-0472">Membrane</keyword>
<dbReference type="InterPro" id="IPR026170">
    <property type="entry name" value="FAM173A/B"/>
</dbReference>
<evidence type="ECO:0000256" key="1">
    <source>
        <dbReference type="ARBA" id="ARBA00022603"/>
    </source>
</evidence>
<evidence type="ECO:0000256" key="3">
    <source>
        <dbReference type="ARBA" id="ARBA00022691"/>
    </source>
</evidence>
<dbReference type="PANTHER" id="PTHR13610">
    <property type="entry name" value="METHYLTRANSFERASE DOMAIN-CONTAINING PROTEIN"/>
    <property type="match status" value="1"/>
</dbReference>
<dbReference type="PANTHER" id="PTHR13610:SF9">
    <property type="entry name" value="FI06469P"/>
    <property type="match status" value="1"/>
</dbReference>
<organism evidence="5 6">
    <name type="scientific">candidate division WWE3 bacterium CG22_combo_CG10-13_8_21_14_all_39_12</name>
    <dbReference type="NCBI Taxonomy" id="1975094"/>
    <lineage>
        <taxon>Bacteria</taxon>
        <taxon>Katanobacteria</taxon>
    </lineage>
</organism>
<dbReference type="SUPFAM" id="SSF53335">
    <property type="entry name" value="S-adenosyl-L-methionine-dependent methyltransferases"/>
    <property type="match status" value="1"/>
</dbReference>
<evidence type="ECO:0000256" key="2">
    <source>
        <dbReference type="ARBA" id="ARBA00022679"/>
    </source>
</evidence>
<feature type="transmembrane region" description="Helical" evidence="4">
    <location>
        <begin position="6"/>
        <end position="28"/>
    </location>
</feature>
<evidence type="ECO:0000313" key="6">
    <source>
        <dbReference type="Proteomes" id="UP000228495"/>
    </source>
</evidence>
<comment type="caution">
    <text evidence="5">The sequence shown here is derived from an EMBL/GenBank/DDBJ whole genome shotgun (WGS) entry which is preliminary data.</text>
</comment>
<dbReference type="GO" id="GO:0032259">
    <property type="term" value="P:methylation"/>
    <property type="evidence" value="ECO:0007669"/>
    <property type="project" value="UniProtKB-KW"/>
</dbReference>
<gene>
    <name evidence="5" type="ORF">COX05_03100</name>
</gene>
<dbReference type="InterPro" id="IPR029063">
    <property type="entry name" value="SAM-dependent_MTases_sf"/>
</dbReference>
<keyword evidence="3" id="KW-0949">S-adenosyl-L-methionine</keyword>
<evidence type="ECO:0000256" key="4">
    <source>
        <dbReference type="SAM" id="Phobius"/>
    </source>
</evidence>
<dbReference type="EMBL" id="PCSU01000055">
    <property type="protein sequence ID" value="PIP56421.1"/>
    <property type="molecule type" value="Genomic_DNA"/>
</dbReference>
<sequence>MELYILSALAIIAILIIINVIASIFAMIKGAPYVPTSRKHMLTMLELAQITKEDLVMDLGSGDGKFLIESAKKGALAIGYEINPLLVILANLRARLTKTPGTSQTKLQNMWSADLSKATVVFLYAFGSIMTDLETKLQKELPEGARVISHVFTFPNWIPQKTIGSANLYVKNSSDYQSPQQTHL</sequence>
<keyword evidence="4" id="KW-0812">Transmembrane</keyword>
<dbReference type="Gene3D" id="3.40.50.150">
    <property type="entry name" value="Vaccinia Virus protein VP39"/>
    <property type="match status" value="1"/>
</dbReference>
<proteinExistence type="predicted"/>
<accession>A0A2H0BFJ6</accession>
<dbReference type="AlphaFoldDB" id="A0A2H0BFJ6"/>
<evidence type="ECO:0000313" key="5">
    <source>
        <dbReference type="EMBL" id="PIP56421.1"/>
    </source>
</evidence>
<keyword evidence="1 5" id="KW-0489">Methyltransferase</keyword>
<protein>
    <submittedName>
        <fullName evidence="5">SAM-dependent methyltransferase</fullName>
    </submittedName>
</protein>
<name>A0A2H0BFJ6_UNCKA</name>
<dbReference type="GO" id="GO:0016279">
    <property type="term" value="F:protein-lysine N-methyltransferase activity"/>
    <property type="evidence" value="ECO:0007669"/>
    <property type="project" value="InterPro"/>
</dbReference>
<dbReference type="Proteomes" id="UP000228495">
    <property type="component" value="Unassembled WGS sequence"/>
</dbReference>
<reference evidence="5 6" key="1">
    <citation type="submission" date="2017-09" db="EMBL/GenBank/DDBJ databases">
        <title>Depth-based differentiation of microbial function through sediment-hosted aquifers and enrichment of novel symbionts in the deep terrestrial subsurface.</title>
        <authorList>
            <person name="Probst A.J."/>
            <person name="Ladd B."/>
            <person name="Jarett J.K."/>
            <person name="Geller-Mcgrath D.E."/>
            <person name="Sieber C.M."/>
            <person name="Emerson J.B."/>
            <person name="Anantharaman K."/>
            <person name="Thomas B.C."/>
            <person name="Malmstrom R."/>
            <person name="Stieglmeier M."/>
            <person name="Klingl A."/>
            <person name="Woyke T."/>
            <person name="Ryan C.M."/>
            <person name="Banfield J.F."/>
        </authorList>
    </citation>
    <scope>NUCLEOTIDE SEQUENCE [LARGE SCALE GENOMIC DNA]</scope>
    <source>
        <strain evidence="5">CG22_combo_CG10-13_8_21_14_all_39_12</strain>
    </source>
</reference>
<keyword evidence="4" id="KW-1133">Transmembrane helix</keyword>
<keyword evidence="2 5" id="KW-0808">Transferase</keyword>